<keyword evidence="2" id="KW-0378">Hydrolase</keyword>
<keyword evidence="3" id="KW-0347">Helicase</keyword>
<feature type="compositionally biased region" description="Polar residues" evidence="5">
    <location>
        <begin position="112"/>
        <end position="141"/>
    </location>
</feature>
<dbReference type="GeneID" id="63683215"/>
<evidence type="ECO:0000256" key="3">
    <source>
        <dbReference type="ARBA" id="ARBA00022806"/>
    </source>
</evidence>
<dbReference type="PANTHER" id="PTHR43788">
    <property type="entry name" value="DNA2/NAM7 HELICASE FAMILY MEMBER"/>
    <property type="match status" value="1"/>
</dbReference>
<dbReference type="GO" id="GO:0043139">
    <property type="term" value="F:5'-3' DNA helicase activity"/>
    <property type="evidence" value="ECO:0007669"/>
    <property type="project" value="TreeGrafter"/>
</dbReference>
<evidence type="ECO:0000256" key="4">
    <source>
        <dbReference type="ARBA" id="ARBA00022840"/>
    </source>
</evidence>
<dbReference type="PANTHER" id="PTHR43788:SF8">
    <property type="entry name" value="DNA-BINDING PROTEIN SMUBP-2"/>
    <property type="match status" value="1"/>
</dbReference>
<feature type="domain" description="DNA2/NAM7 helicase-like C-terminal" evidence="6">
    <location>
        <begin position="954"/>
        <end position="1113"/>
    </location>
</feature>
<dbReference type="Proteomes" id="UP000030653">
    <property type="component" value="Unassembled WGS sequence"/>
</dbReference>
<evidence type="ECO:0000256" key="1">
    <source>
        <dbReference type="ARBA" id="ARBA00022741"/>
    </source>
</evidence>
<reference evidence="7 8" key="1">
    <citation type="journal article" date="2012" name="Science">
        <title>The Paleozoic origin of enzymatic lignin decomposition reconstructed from 31 fungal genomes.</title>
        <authorList>
            <person name="Floudas D."/>
            <person name="Binder M."/>
            <person name="Riley R."/>
            <person name="Barry K."/>
            <person name="Blanchette R.A."/>
            <person name="Henrissat B."/>
            <person name="Martinez A.T."/>
            <person name="Otillar R."/>
            <person name="Spatafora J.W."/>
            <person name="Yadav J.S."/>
            <person name="Aerts A."/>
            <person name="Benoit I."/>
            <person name="Boyd A."/>
            <person name="Carlson A."/>
            <person name="Copeland A."/>
            <person name="Coutinho P.M."/>
            <person name="de Vries R.P."/>
            <person name="Ferreira P."/>
            <person name="Findley K."/>
            <person name="Foster B."/>
            <person name="Gaskell J."/>
            <person name="Glotzer D."/>
            <person name="Gorecki P."/>
            <person name="Heitman J."/>
            <person name="Hesse C."/>
            <person name="Hori C."/>
            <person name="Igarashi K."/>
            <person name="Jurgens J.A."/>
            <person name="Kallen N."/>
            <person name="Kersten P."/>
            <person name="Kohler A."/>
            <person name="Kuees U."/>
            <person name="Kumar T.K.A."/>
            <person name="Kuo A."/>
            <person name="LaButti K."/>
            <person name="Larrondo L.F."/>
            <person name="Lindquist E."/>
            <person name="Ling A."/>
            <person name="Lombard V."/>
            <person name="Lucas S."/>
            <person name="Lundell T."/>
            <person name="Martin R."/>
            <person name="McLaughlin D.J."/>
            <person name="Morgenstern I."/>
            <person name="Morin E."/>
            <person name="Murat C."/>
            <person name="Nagy L.G."/>
            <person name="Nolan M."/>
            <person name="Ohm R.A."/>
            <person name="Patyshakuliyeva A."/>
            <person name="Rokas A."/>
            <person name="Ruiz-Duenas F.J."/>
            <person name="Sabat G."/>
            <person name="Salamov A."/>
            <person name="Samejima M."/>
            <person name="Schmutz J."/>
            <person name="Slot J.C."/>
            <person name="St John F."/>
            <person name="Stenlid J."/>
            <person name="Sun H."/>
            <person name="Sun S."/>
            <person name="Syed K."/>
            <person name="Tsang A."/>
            <person name="Wiebenga A."/>
            <person name="Young D."/>
            <person name="Pisabarro A."/>
            <person name="Eastwood D.C."/>
            <person name="Martin F."/>
            <person name="Cullen D."/>
            <person name="Grigoriev I.V."/>
            <person name="Hibbett D.S."/>
        </authorList>
    </citation>
    <scope>NUCLEOTIDE SEQUENCE [LARGE SCALE GENOMIC DNA]</scope>
    <source>
        <strain evidence="7 8">DJM-731 SS1</strain>
    </source>
</reference>
<evidence type="ECO:0000256" key="2">
    <source>
        <dbReference type="ARBA" id="ARBA00022801"/>
    </source>
</evidence>
<dbReference type="GO" id="GO:0016787">
    <property type="term" value="F:hydrolase activity"/>
    <property type="evidence" value="ECO:0007669"/>
    <property type="project" value="UniProtKB-KW"/>
</dbReference>
<dbReference type="CDD" id="cd18808">
    <property type="entry name" value="SF1_C_Upf1"/>
    <property type="match status" value="1"/>
</dbReference>
<dbReference type="InterPro" id="IPR050534">
    <property type="entry name" value="Coronavir_polyprotein_1ab"/>
</dbReference>
<evidence type="ECO:0000256" key="5">
    <source>
        <dbReference type="SAM" id="MobiDB-lite"/>
    </source>
</evidence>
<feature type="region of interest" description="Disordered" evidence="5">
    <location>
        <begin position="391"/>
        <end position="418"/>
    </location>
</feature>
<dbReference type="Gene3D" id="3.40.50.300">
    <property type="entry name" value="P-loop containing nucleotide triphosphate hydrolases"/>
    <property type="match status" value="2"/>
</dbReference>
<protein>
    <recommendedName>
        <fullName evidence="6">DNA2/NAM7 helicase-like C-terminal domain-containing protein</fullName>
    </recommendedName>
</protein>
<evidence type="ECO:0000313" key="7">
    <source>
        <dbReference type="EMBL" id="EJU03682.1"/>
    </source>
</evidence>
<keyword evidence="8" id="KW-1185">Reference proteome</keyword>
<dbReference type="Pfam" id="PF13087">
    <property type="entry name" value="AAA_12"/>
    <property type="match status" value="1"/>
</dbReference>
<dbReference type="InterPro" id="IPR027417">
    <property type="entry name" value="P-loop_NTPase"/>
</dbReference>
<name>M5GC64_DACPD</name>
<dbReference type="InterPro" id="IPR041679">
    <property type="entry name" value="DNA2/NAM7-like_C"/>
</dbReference>
<dbReference type="STRING" id="1858805.M5GC64"/>
<organism evidence="7 8">
    <name type="scientific">Dacryopinax primogenitus (strain DJM 731)</name>
    <name type="common">Brown rot fungus</name>
    <dbReference type="NCBI Taxonomy" id="1858805"/>
    <lineage>
        <taxon>Eukaryota</taxon>
        <taxon>Fungi</taxon>
        <taxon>Dikarya</taxon>
        <taxon>Basidiomycota</taxon>
        <taxon>Agaricomycotina</taxon>
        <taxon>Dacrymycetes</taxon>
        <taxon>Dacrymycetales</taxon>
        <taxon>Dacrymycetaceae</taxon>
        <taxon>Dacryopinax</taxon>
    </lineage>
</organism>
<feature type="compositionally biased region" description="Polar residues" evidence="5">
    <location>
        <begin position="151"/>
        <end position="171"/>
    </location>
</feature>
<feature type="compositionally biased region" description="Polar residues" evidence="5">
    <location>
        <begin position="91"/>
        <end position="100"/>
    </location>
</feature>
<sequence>MSSRSYRTYGGAGGSPSGYRSPDGPRHVPARQEGPSSYSAFGTKRARGRASPTWSDQPDKISRGSNAAADRGRGRGSSGSQSSQWRRQDDPQWSNASWDSASPMRSWDGSASPAQSNDWSWSNSSPAHLNDWSSGNDSPMQTDDWGRGNAVDSQPNSWPEDPNQSPAPTNNGSGSGEASGLAALSTEDWSKWAPPSTITSWADDDPASESGALPPLPVDAEWGNLPKWKDRLIFTDTAASVVDEDEFPSLLPSTSQEAPPRSPQPAIDRSSSGTPSTVRSGSSLSRHIEQPRSTPIPSMVRSRATSAFGKGKNTYMSNNSTIPVSTNNDWDVVDHRGDEADQNYRVVQEAIRFVNGDWDPLPDGPGWNEAGEPINNVNVEDEIVRVWEDGARRDVESEDGGSGRTTPGSTDTLINPSDLPEGVPRIRPFIGLSAAFTPKARISAVVLATQDSIVIINMSDAYMTEAADMDKEVRLRELLITLLEREKPTNIATDFGRLALAIHRDLDIHVNGIDLSASLSGTTRTVYMPAQLALMTTNHPHKSVLKELALVLKDQGNEEGPSPMTAAVAGALFAALFADGRAFEPDKIVRLKTQHVQEKELCLLETMQLQADVVDRSRPSTYEADVVSCHITATNAIVVTNARYATNIRPRMNVMITFDNGQTLPGRAVATRSKQTMIEFTNPDALLEKAVVESILVVGGDLPTMAEVAKRDWMLSQLREPSRLSDRSDIFRSIWFPTEGDIKMLEDSVRGAADLADDDDDWRVPLDESQTQVAAVMCCPEYPVVLTHGPPGSGKTRTISAAVYRWTELGQTSWLNGFSQFKLLVSADFYTAWHESVYTDVSSNLITLDDLPDKMEDLWHALRNYPVILCTLSMMSSRTLITRGLFEVIPVQNLVIDEASQIFTGDFPHLFYRISTDLKKLQSPHDYYLYTPVPPFGSDLSEELSTVFDLPHLQKNMHFLRTTYRVPFALNQFLSDEVYKGNLHSRFKPDRSTSVLKFINVSDGEEIKVGTSWRNLKEAQAVVHLVEKYYHHKNFVVLTPYDAQRACIEQLLLKCNRAWRGKVYNVDSFQGNEADYVLLSLVRTSRPGFLTSTQRSNVMLSRCKLGMVIVTKSSFLHRRAASDTLVGRLATRWERDHPTSPWVNVRYILNGNADMPGVKGNGPKRPERGWQGDNPYAMPNPASGFGHVTFGSLYSDIIVS</sequence>
<feature type="region of interest" description="Disordered" evidence="5">
    <location>
        <begin position="1"/>
        <end position="224"/>
    </location>
</feature>
<proteinExistence type="predicted"/>
<feature type="compositionally biased region" description="Polar residues" evidence="5">
    <location>
        <begin position="404"/>
        <end position="415"/>
    </location>
</feature>
<keyword evidence="4" id="KW-0067">ATP-binding</keyword>
<evidence type="ECO:0000313" key="8">
    <source>
        <dbReference type="Proteomes" id="UP000030653"/>
    </source>
</evidence>
<dbReference type="EMBL" id="JH795859">
    <property type="protein sequence ID" value="EJU03682.1"/>
    <property type="molecule type" value="Genomic_DNA"/>
</dbReference>
<feature type="compositionally biased region" description="Low complexity" evidence="5">
    <location>
        <begin position="176"/>
        <end position="185"/>
    </location>
</feature>
<feature type="region of interest" description="Disordered" evidence="5">
    <location>
        <begin position="249"/>
        <end position="302"/>
    </location>
</feature>
<dbReference type="HOGENOM" id="CLU_270853_0_0_1"/>
<dbReference type="RefSeq" id="XP_040630576.1">
    <property type="nucleotide sequence ID" value="XM_040768153.1"/>
</dbReference>
<dbReference type="AlphaFoldDB" id="M5GC64"/>
<dbReference type="SUPFAM" id="SSF52540">
    <property type="entry name" value="P-loop containing nucleoside triphosphate hydrolases"/>
    <property type="match status" value="1"/>
</dbReference>
<dbReference type="OrthoDB" id="6513042at2759"/>
<evidence type="ECO:0000259" key="6">
    <source>
        <dbReference type="Pfam" id="PF13087"/>
    </source>
</evidence>
<dbReference type="InterPro" id="IPR047187">
    <property type="entry name" value="SF1_C_Upf1"/>
</dbReference>
<gene>
    <name evidence="7" type="ORF">DACRYDRAFT_105842</name>
</gene>
<accession>M5GC64</accession>
<keyword evidence="1" id="KW-0547">Nucleotide-binding</keyword>
<dbReference type="GO" id="GO:0005524">
    <property type="term" value="F:ATP binding"/>
    <property type="evidence" value="ECO:0007669"/>
    <property type="project" value="UniProtKB-KW"/>
</dbReference>
<feature type="compositionally biased region" description="Polar residues" evidence="5">
    <location>
        <begin position="269"/>
        <end position="296"/>
    </location>
</feature>